<feature type="region of interest" description="Disordered" evidence="8">
    <location>
        <begin position="303"/>
        <end position="391"/>
    </location>
</feature>
<feature type="compositionally biased region" description="Acidic residues" evidence="8">
    <location>
        <begin position="317"/>
        <end position="366"/>
    </location>
</feature>
<dbReference type="HAMAP" id="MF_01147">
    <property type="entry name" value="Lgt"/>
    <property type="match status" value="1"/>
</dbReference>
<keyword evidence="6 7" id="KW-0472">Membrane</keyword>
<protein>
    <recommendedName>
        <fullName evidence="7">Phosphatidylglycerol--prolipoprotein diacylglyceryl transferase</fullName>
        <ecNumber evidence="7">2.5.1.145</ecNumber>
    </recommendedName>
</protein>
<dbReference type="InterPro" id="IPR001640">
    <property type="entry name" value="Lgt"/>
</dbReference>
<feature type="transmembrane region" description="Helical" evidence="7">
    <location>
        <begin position="109"/>
        <end position="131"/>
    </location>
</feature>
<dbReference type="Proteomes" id="UP001500236">
    <property type="component" value="Unassembled WGS sequence"/>
</dbReference>
<comment type="catalytic activity">
    <reaction evidence="7">
        <text>L-cysteinyl-[prolipoprotein] + a 1,2-diacyl-sn-glycero-3-phospho-(1'-sn-glycerol) = an S-1,2-diacyl-sn-glyceryl-L-cysteinyl-[prolipoprotein] + sn-glycerol 1-phosphate + H(+)</text>
        <dbReference type="Rhea" id="RHEA:56712"/>
        <dbReference type="Rhea" id="RHEA-COMP:14679"/>
        <dbReference type="Rhea" id="RHEA-COMP:14680"/>
        <dbReference type="ChEBI" id="CHEBI:15378"/>
        <dbReference type="ChEBI" id="CHEBI:29950"/>
        <dbReference type="ChEBI" id="CHEBI:57685"/>
        <dbReference type="ChEBI" id="CHEBI:64716"/>
        <dbReference type="ChEBI" id="CHEBI:140658"/>
        <dbReference type="EC" id="2.5.1.145"/>
    </reaction>
</comment>
<feature type="transmembrane region" description="Helical" evidence="7">
    <location>
        <begin position="270"/>
        <end position="288"/>
    </location>
</feature>
<evidence type="ECO:0000256" key="5">
    <source>
        <dbReference type="ARBA" id="ARBA00022989"/>
    </source>
</evidence>
<keyword evidence="3 7" id="KW-0808">Transferase</keyword>
<evidence type="ECO:0000256" key="2">
    <source>
        <dbReference type="ARBA" id="ARBA00022475"/>
    </source>
</evidence>
<feature type="transmembrane region" description="Helical" evidence="7">
    <location>
        <begin position="226"/>
        <end position="244"/>
    </location>
</feature>
<dbReference type="EC" id="2.5.1.145" evidence="7"/>
<feature type="transmembrane region" description="Helical" evidence="7">
    <location>
        <begin position="64"/>
        <end position="83"/>
    </location>
</feature>
<dbReference type="PROSITE" id="PS01311">
    <property type="entry name" value="LGT"/>
    <property type="match status" value="1"/>
</dbReference>
<comment type="caution">
    <text evidence="9">The sequence shown here is derived from an EMBL/GenBank/DDBJ whole genome shotgun (WGS) entry which is preliminary data.</text>
</comment>
<evidence type="ECO:0000256" key="8">
    <source>
        <dbReference type="SAM" id="MobiDB-lite"/>
    </source>
</evidence>
<comment type="pathway">
    <text evidence="7">Protein modification; lipoprotein biosynthesis (diacylglyceryl transfer).</text>
</comment>
<dbReference type="Pfam" id="PF01790">
    <property type="entry name" value="LGT"/>
    <property type="match status" value="1"/>
</dbReference>
<keyword evidence="2 7" id="KW-1003">Cell membrane</keyword>
<reference evidence="10" key="1">
    <citation type="journal article" date="2019" name="Int. J. Syst. Evol. Microbiol.">
        <title>The Global Catalogue of Microorganisms (GCM) 10K type strain sequencing project: providing services to taxonomists for standard genome sequencing and annotation.</title>
        <authorList>
            <consortium name="The Broad Institute Genomics Platform"/>
            <consortium name="The Broad Institute Genome Sequencing Center for Infectious Disease"/>
            <person name="Wu L."/>
            <person name="Ma J."/>
        </authorList>
    </citation>
    <scope>NUCLEOTIDE SEQUENCE [LARGE SCALE GENOMIC DNA]</scope>
    <source>
        <strain evidence="10">JCM 14309</strain>
    </source>
</reference>
<evidence type="ECO:0000313" key="10">
    <source>
        <dbReference type="Proteomes" id="UP001500236"/>
    </source>
</evidence>
<feature type="binding site" evidence="7">
    <location>
        <position position="157"/>
    </location>
    <ligand>
        <name>a 1,2-diacyl-sn-glycero-3-phospho-(1'-sn-glycerol)</name>
        <dbReference type="ChEBI" id="CHEBI:64716"/>
    </ligand>
</feature>
<sequence length="391" mass="42829">MTSTAAAAATDGDLLAGFPAPPSSGLDLGPLTLNFYALCIVAGIVVAILLTSKLWKSRGGSSENVMDATLWAVLLGIVGGRLYHVFSSPDAYFGPNFDGSGDLSLIPQIWRGGLGIWGAILLGAVGVWFACRRYGMKFGAFADAVVPGVLLAQAIGRWGNWFNQELYGGPTNLPWGLTVELEHRVPQVSHMSESTLFHPTFLYESVWNLLGVALLLVLYRRFQVKQGLLAWTYVAYYTLGRFWIESLRIDELDKSTQFINIFGLDWRLNMWASVLTFLVAVVMLYVLWSKRPRTAEQLAEEQEVFRAGHGPRAEGTDAGEAELDEAETALDEVEADESELDEAEADESDESDEQDAAEPADAEDESSVIPDAETPVAEDGPDPREDSRRES</sequence>
<dbReference type="EMBL" id="BAAAVT010000001">
    <property type="protein sequence ID" value="GAA3051947.1"/>
    <property type="molecule type" value="Genomic_DNA"/>
</dbReference>
<keyword evidence="10" id="KW-1185">Reference proteome</keyword>
<evidence type="ECO:0000256" key="3">
    <source>
        <dbReference type="ARBA" id="ARBA00022679"/>
    </source>
</evidence>
<keyword evidence="4 7" id="KW-0812">Transmembrane</keyword>
<feature type="transmembrane region" description="Helical" evidence="7">
    <location>
        <begin position="33"/>
        <end position="52"/>
    </location>
</feature>
<evidence type="ECO:0000256" key="1">
    <source>
        <dbReference type="ARBA" id="ARBA00007150"/>
    </source>
</evidence>
<feature type="compositionally biased region" description="Basic and acidic residues" evidence="8">
    <location>
        <begin position="381"/>
        <end position="391"/>
    </location>
</feature>
<organism evidence="9 10">
    <name type="scientific">Nesterenkonia aethiopica</name>
    <dbReference type="NCBI Taxonomy" id="269144"/>
    <lineage>
        <taxon>Bacteria</taxon>
        <taxon>Bacillati</taxon>
        <taxon>Actinomycetota</taxon>
        <taxon>Actinomycetes</taxon>
        <taxon>Micrococcales</taxon>
        <taxon>Micrococcaceae</taxon>
        <taxon>Nesterenkonia</taxon>
    </lineage>
</organism>
<comment type="function">
    <text evidence="7">Catalyzes the transfer of the diacylglyceryl group from phosphatidylglycerol to the sulfhydryl group of the N-terminal cysteine of a prolipoprotein, the first step in the formation of mature lipoproteins.</text>
</comment>
<comment type="subcellular location">
    <subcellularLocation>
        <location evidence="7">Cell membrane</location>
        <topology evidence="7">Multi-pass membrane protein</topology>
    </subcellularLocation>
</comment>
<dbReference type="PANTHER" id="PTHR30589">
    <property type="entry name" value="PROLIPOPROTEIN DIACYLGLYCERYL TRANSFERASE"/>
    <property type="match status" value="1"/>
</dbReference>
<feature type="transmembrane region" description="Helical" evidence="7">
    <location>
        <begin position="138"/>
        <end position="156"/>
    </location>
</feature>
<evidence type="ECO:0000256" key="6">
    <source>
        <dbReference type="ARBA" id="ARBA00023136"/>
    </source>
</evidence>
<gene>
    <name evidence="7" type="primary">lgt</name>
    <name evidence="9" type="ORF">GCM10010529_02550</name>
</gene>
<dbReference type="PANTHER" id="PTHR30589:SF0">
    <property type="entry name" value="PHOSPHATIDYLGLYCEROL--PROLIPOPROTEIN DIACYLGLYCERYL TRANSFERASE"/>
    <property type="match status" value="1"/>
</dbReference>
<feature type="transmembrane region" description="Helical" evidence="7">
    <location>
        <begin position="201"/>
        <end position="219"/>
    </location>
</feature>
<evidence type="ECO:0000256" key="4">
    <source>
        <dbReference type="ARBA" id="ARBA00022692"/>
    </source>
</evidence>
<evidence type="ECO:0000256" key="7">
    <source>
        <dbReference type="HAMAP-Rule" id="MF_01147"/>
    </source>
</evidence>
<evidence type="ECO:0000313" key="9">
    <source>
        <dbReference type="EMBL" id="GAA3051947.1"/>
    </source>
</evidence>
<dbReference type="RefSeq" id="WP_085437542.1">
    <property type="nucleotide sequence ID" value="NZ_BAAAVT010000001.1"/>
</dbReference>
<comment type="similarity">
    <text evidence="1 7">Belongs to the Lgt family.</text>
</comment>
<accession>A0ABP6LPC8</accession>
<dbReference type="NCBIfam" id="TIGR00544">
    <property type="entry name" value="lgt"/>
    <property type="match status" value="1"/>
</dbReference>
<keyword evidence="5 7" id="KW-1133">Transmembrane helix</keyword>
<proteinExistence type="inferred from homology"/>
<name>A0ABP6LPC8_9MICC</name>
<feature type="compositionally biased region" description="Basic and acidic residues" evidence="8">
    <location>
        <begin position="303"/>
        <end position="315"/>
    </location>
</feature>